<accession>A0ABZ0VGC1</accession>
<gene>
    <name evidence="1" type="ORF">T9R20_06405</name>
</gene>
<keyword evidence="2" id="KW-1185">Reference proteome</keyword>
<proteinExistence type="predicted"/>
<name>A0ABZ0VGC1_9MICO</name>
<dbReference type="SUPFAM" id="SSF55961">
    <property type="entry name" value="Bet v1-like"/>
    <property type="match status" value="1"/>
</dbReference>
<evidence type="ECO:0000313" key="1">
    <source>
        <dbReference type="EMBL" id="WQB71585.1"/>
    </source>
</evidence>
<evidence type="ECO:0000313" key="2">
    <source>
        <dbReference type="Proteomes" id="UP001324533"/>
    </source>
</evidence>
<dbReference type="RefSeq" id="WP_322411696.1">
    <property type="nucleotide sequence ID" value="NZ_CP139779.1"/>
</dbReference>
<dbReference type="Pfam" id="PF10604">
    <property type="entry name" value="Polyketide_cyc2"/>
    <property type="match status" value="1"/>
</dbReference>
<sequence>MFSVTEVVTIARPRSDVFAYLTDAGRRPEWDDTVISEALTSPPPVGVGSTIHSRMRVMGREVDFDWRVTEYVPPGRMAIVSTKGTFPTSLLFELTDDGAATRVSATIDGEPSGMLRLVEPMIEDTIRSTLATGLGRVRQILESR</sequence>
<reference evidence="1 2" key="1">
    <citation type="submission" date="2023-06" db="EMBL/GenBank/DDBJ databases">
        <title>Rock-solubilizing bacteria, Microbacterium invictum, promotes re-establishment of vegetation in rocky wasteland by accelerating rock bio-weathering and reshaping soil bacterial community.</title>
        <authorList>
            <person name="Liu C."/>
        </authorList>
    </citation>
    <scope>NUCLEOTIDE SEQUENCE [LARGE SCALE GENOMIC DNA]</scope>
    <source>
        <strain evidence="1 2">X-18</strain>
    </source>
</reference>
<dbReference type="Proteomes" id="UP001324533">
    <property type="component" value="Chromosome"/>
</dbReference>
<dbReference type="InterPro" id="IPR023393">
    <property type="entry name" value="START-like_dom_sf"/>
</dbReference>
<organism evidence="1 2">
    <name type="scientific">Microbacterium invictum</name>
    <dbReference type="NCBI Taxonomy" id="515415"/>
    <lineage>
        <taxon>Bacteria</taxon>
        <taxon>Bacillati</taxon>
        <taxon>Actinomycetota</taxon>
        <taxon>Actinomycetes</taxon>
        <taxon>Micrococcales</taxon>
        <taxon>Microbacteriaceae</taxon>
        <taxon>Microbacterium</taxon>
    </lineage>
</organism>
<dbReference type="InterPro" id="IPR019587">
    <property type="entry name" value="Polyketide_cyclase/dehydratase"/>
</dbReference>
<protein>
    <submittedName>
        <fullName evidence="1">SRPBCC family protein</fullName>
    </submittedName>
</protein>
<dbReference type="Gene3D" id="3.30.530.20">
    <property type="match status" value="1"/>
</dbReference>
<dbReference type="EMBL" id="CP139779">
    <property type="protein sequence ID" value="WQB71585.1"/>
    <property type="molecule type" value="Genomic_DNA"/>
</dbReference>